<keyword evidence="2" id="KW-1185">Reference proteome</keyword>
<dbReference type="Proteomes" id="UP000757232">
    <property type="component" value="Unassembled WGS sequence"/>
</dbReference>
<reference evidence="1" key="1">
    <citation type="submission" date="2016-06" db="EMBL/GenBank/DDBJ databases">
        <title>Draft Genome sequence of the fungus Inonotus baumii.</title>
        <authorList>
            <person name="Zhu H."/>
            <person name="Lin W."/>
        </authorList>
    </citation>
    <scope>NUCLEOTIDE SEQUENCE</scope>
    <source>
        <strain evidence="1">821</strain>
    </source>
</reference>
<evidence type="ECO:0000313" key="2">
    <source>
        <dbReference type="Proteomes" id="UP000757232"/>
    </source>
</evidence>
<comment type="caution">
    <text evidence="1">The sequence shown here is derived from an EMBL/GenBank/DDBJ whole genome shotgun (WGS) entry which is preliminary data.</text>
</comment>
<name>A0A9Q5I3F9_SANBA</name>
<protein>
    <submittedName>
        <fullName evidence="1">Uncharacterized protein</fullName>
    </submittedName>
</protein>
<dbReference type="EMBL" id="LNZH02000109">
    <property type="protein sequence ID" value="OCB91002.1"/>
    <property type="molecule type" value="Genomic_DNA"/>
</dbReference>
<sequence length="289" mass="32664">MFLCLLDEKDDVEDHRRTEYMIKILLSQQHRWKDVGFAWFKVNCSDEFPGLAVTNASMLTSLSLHVEFPMRAAISIAQSSRLKSFDLVGYSDLSVTGEAFRHDNCFPLLLLSLRALKLEYGEAAAAIVDNLTLPSLEAFYYASGVKEGMLFSFFQRSRPPLTFLAICGPCTGEDENFGILRLLPCLKALRYSFSIVSKRFFTELAVGIAEIEENALSVSRTICPKLEILHLQNLLPLDSVSEKRHLVVGDYENANYTEALEQCFEDRKGYLVVGDYENPFRNAFPPNSD</sequence>
<accession>A0A9Q5I3F9</accession>
<evidence type="ECO:0000313" key="1">
    <source>
        <dbReference type="EMBL" id="OCB91002.1"/>
    </source>
</evidence>
<gene>
    <name evidence="1" type="ORF">A7U60_g1749</name>
</gene>
<proteinExistence type="predicted"/>
<organism evidence="1 2">
    <name type="scientific">Sanghuangporus baumii</name>
    <name type="common">Phellinus baumii</name>
    <dbReference type="NCBI Taxonomy" id="108892"/>
    <lineage>
        <taxon>Eukaryota</taxon>
        <taxon>Fungi</taxon>
        <taxon>Dikarya</taxon>
        <taxon>Basidiomycota</taxon>
        <taxon>Agaricomycotina</taxon>
        <taxon>Agaricomycetes</taxon>
        <taxon>Hymenochaetales</taxon>
        <taxon>Hymenochaetaceae</taxon>
        <taxon>Sanghuangporus</taxon>
    </lineage>
</organism>
<dbReference type="AlphaFoldDB" id="A0A9Q5I3F9"/>